<organism evidence="1 2">
    <name type="scientific">Phocaeicola coprocola DSM 17136</name>
    <dbReference type="NCBI Taxonomy" id="470145"/>
    <lineage>
        <taxon>Bacteria</taxon>
        <taxon>Pseudomonadati</taxon>
        <taxon>Bacteroidota</taxon>
        <taxon>Bacteroidia</taxon>
        <taxon>Bacteroidales</taxon>
        <taxon>Bacteroidaceae</taxon>
        <taxon>Phocaeicola</taxon>
    </lineage>
</organism>
<evidence type="ECO:0000313" key="1">
    <source>
        <dbReference type="EMBL" id="EDU99979.1"/>
    </source>
</evidence>
<comment type="caution">
    <text evidence="1">The sequence shown here is derived from an EMBL/GenBank/DDBJ whole genome shotgun (WGS) entry which is preliminary data.</text>
</comment>
<protein>
    <submittedName>
        <fullName evidence="1">Uncharacterized protein</fullName>
    </submittedName>
</protein>
<accession>B3JM76</accession>
<sequence length="49" mass="5791">MKHIRLTAALHLQKCRSINPSMETRKRNHKTYTVTCTFFICRSVEVAIR</sequence>
<name>B3JM76_9BACT</name>
<proteinExistence type="predicted"/>
<reference evidence="1 2" key="1">
    <citation type="submission" date="2008-04" db="EMBL/GenBank/DDBJ databases">
        <title>Draft genome sequence of Bacteroides coprocola (DSM 17136).</title>
        <authorList>
            <person name="Sudarsanam P."/>
            <person name="Ley R."/>
            <person name="Guruge J."/>
            <person name="Turnbaugh P.J."/>
            <person name="Mahowald M."/>
            <person name="Liep D."/>
            <person name="Gordon J."/>
        </authorList>
    </citation>
    <scope>NUCLEOTIDE SEQUENCE [LARGE SCALE GENOMIC DNA]</scope>
    <source>
        <strain evidence="1 2">DSM 17136</strain>
    </source>
</reference>
<gene>
    <name evidence="1" type="ORF">BACCOP_03027</name>
</gene>
<dbReference type="HOGENOM" id="CLU_3132180_0_0_10"/>
<dbReference type="Proteomes" id="UP000003146">
    <property type="component" value="Unassembled WGS sequence"/>
</dbReference>
<evidence type="ECO:0000313" key="2">
    <source>
        <dbReference type="Proteomes" id="UP000003146"/>
    </source>
</evidence>
<dbReference type="EMBL" id="ABIY02000108">
    <property type="protein sequence ID" value="EDU99979.1"/>
    <property type="molecule type" value="Genomic_DNA"/>
</dbReference>
<reference evidence="1 2" key="2">
    <citation type="submission" date="2008-04" db="EMBL/GenBank/DDBJ databases">
        <authorList>
            <person name="Fulton L."/>
            <person name="Clifton S."/>
            <person name="Fulton B."/>
            <person name="Xu J."/>
            <person name="Minx P."/>
            <person name="Pepin K.H."/>
            <person name="Johnson M."/>
            <person name="Thiruvilangam P."/>
            <person name="Bhonagiri V."/>
            <person name="Nash W.E."/>
            <person name="Mardis E.R."/>
            <person name="Wilson R.K."/>
        </authorList>
    </citation>
    <scope>NUCLEOTIDE SEQUENCE [LARGE SCALE GENOMIC DNA]</scope>
    <source>
        <strain evidence="1 2">DSM 17136</strain>
    </source>
</reference>
<dbReference type="AlphaFoldDB" id="B3JM76"/>